<dbReference type="OMA" id="VHINSHE"/>
<feature type="domain" description="SET" evidence="13">
    <location>
        <begin position="189"/>
        <end position="298"/>
    </location>
</feature>
<feature type="domain" description="C2H2-type" evidence="12">
    <location>
        <begin position="323"/>
        <end position="351"/>
    </location>
</feature>
<dbReference type="InterPro" id="IPR036236">
    <property type="entry name" value="Znf_C2H2_sf"/>
</dbReference>
<keyword evidence="8" id="KW-0804">Transcription</keyword>
<dbReference type="FunFam" id="3.30.160.60:FF:000446">
    <property type="entry name" value="Zinc finger protein"/>
    <property type="match status" value="3"/>
</dbReference>
<evidence type="ECO:0000256" key="7">
    <source>
        <dbReference type="ARBA" id="ARBA00023125"/>
    </source>
</evidence>
<dbReference type="PROSITE" id="PS50280">
    <property type="entry name" value="SET"/>
    <property type="match status" value="1"/>
</dbReference>
<dbReference type="GeneID" id="586691"/>
<organism evidence="14 15">
    <name type="scientific">Strongylocentrotus purpuratus</name>
    <name type="common">Purple sea urchin</name>
    <dbReference type="NCBI Taxonomy" id="7668"/>
    <lineage>
        <taxon>Eukaryota</taxon>
        <taxon>Metazoa</taxon>
        <taxon>Echinodermata</taxon>
        <taxon>Eleutherozoa</taxon>
        <taxon>Echinozoa</taxon>
        <taxon>Echinoidea</taxon>
        <taxon>Euechinoidea</taxon>
        <taxon>Echinacea</taxon>
        <taxon>Camarodonta</taxon>
        <taxon>Echinidea</taxon>
        <taxon>Strongylocentrotidae</taxon>
        <taxon>Strongylocentrotus</taxon>
    </lineage>
</organism>
<accession>A0A7M7RDT5</accession>
<feature type="domain" description="C2H2-type" evidence="12">
    <location>
        <begin position="584"/>
        <end position="611"/>
    </location>
</feature>
<dbReference type="OrthoDB" id="8922241at2759"/>
<feature type="domain" description="C2H2-type" evidence="12">
    <location>
        <begin position="398"/>
        <end position="425"/>
    </location>
</feature>
<feature type="domain" description="C2H2-type" evidence="12">
    <location>
        <begin position="640"/>
        <end position="667"/>
    </location>
</feature>
<dbReference type="PANTHER" id="PTHR24408:SF58">
    <property type="entry name" value="TRANSCRIPTION FACTOR (TFIIIA), PUTATIVE (AFU_ORTHOLOGUE AFUA_1G05150)-RELATED"/>
    <property type="match status" value="1"/>
</dbReference>
<evidence type="ECO:0000256" key="1">
    <source>
        <dbReference type="ARBA" id="ARBA00004123"/>
    </source>
</evidence>
<comment type="subcellular location">
    <subcellularLocation>
        <location evidence="1">Nucleus</location>
    </subcellularLocation>
</comment>
<evidence type="ECO:0000259" key="12">
    <source>
        <dbReference type="PROSITE" id="PS50157"/>
    </source>
</evidence>
<sequence length="763" mass="87086">MEGNYPPGFYCTERDQQENRQHQQPSQQPPPPHQQHVAPYPMDLPYHTTSQHQPEFLVDQPLRPFPAQHPGASILRSVFHESTAMLPSPSLGQQTRQQSPFTARGHGVKSTAPSLSADFAPPITTPEPVTESNASQPQGETSAPPPRKKSQCKEQSPPATNSSTVDTAQLLVALNLKKNAIISSSQELPKGLIFKVASEGKVEGVVAKDTQEKGVEFGPYTGTLLDEEQGWSKDTSWEICNPGGVFFYIDGRKNWMSHLRCARSEEEQNMEAYQYYGNIYFRSTKVIEPGSELKVFYSEVYGKYVRTRTRLEDLKFDQGTQKFQCSQCEGLFTSAKLILRHIRCEHTSRIPDEMIPVLTYKKKKKKPAETELTIKQHVRKEKLDSDMNDSDDKKELVFKCGTCGKIFPSCGRLKAHELFHENSQEHACPVCAEGQANAKTLAIHMKKHEPKFYRCKKCNQKCKTKTALNKHEREVHGHQCRFCSERFFKKSECMKHEQTHQAFKSLKPAAKKHESLSKTQASPPTLIHQPSEPSPSEPKDMLGKSTNYYLQQRPFKCRFCPKRYVLRKKVNEHEKECHTGEAAFKCTHCPKIFTSEARMMDHVKCHEQHRMYRCTLCPRSFASESALNNHQGEHTGLKPFKCEVCGKGFRVKKAVYAHRRRMHQERPKRFFCSVCDKGFADKGNLIKHERRHKGIRPYVCLECGKAFTGNCALTAHKQALHTAEKAFSCEVCGKTFSLNQHYTYHMFKHRVQGDASLCESTKQ</sequence>
<dbReference type="PANTHER" id="PTHR24408">
    <property type="entry name" value="ZINC FINGER PROTEIN"/>
    <property type="match status" value="1"/>
</dbReference>
<dbReference type="InterPro" id="IPR046341">
    <property type="entry name" value="SET_dom_sf"/>
</dbReference>
<dbReference type="SUPFAM" id="SSF82199">
    <property type="entry name" value="SET domain"/>
    <property type="match status" value="1"/>
</dbReference>
<evidence type="ECO:0000256" key="3">
    <source>
        <dbReference type="ARBA" id="ARBA00022737"/>
    </source>
</evidence>
<evidence type="ECO:0000256" key="9">
    <source>
        <dbReference type="ARBA" id="ARBA00023242"/>
    </source>
</evidence>
<dbReference type="PROSITE" id="PS00028">
    <property type="entry name" value="ZINC_FINGER_C2H2_1"/>
    <property type="match status" value="11"/>
</dbReference>
<dbReference type="Pfam" id="PF00096">
    <property type="entry name" value="zf-C2H2"/>
    <property type="match status" value="5"/>
</dbReference>
<dbReference type="InterPro" id="IPR013087">
    <property type="entry name" value="Znf_C2H2_type"/>
</dbReference>
<dbReference type="SMART" id="SM00317">
    <property type="entry name" value="SET"/>
    <property type="match status" value="1"/>
</dbReference>
<feature type="domain" description="C2H2-type" evidence="12">
    <location>
        <begin position="698"/>
        <end position="726"/>
    </location>
</feature>
<protein>
    <submittedName>
        <fullName evidence="14">Uncharacterized protein</fullName>
    </submittedName>
</protein>
<reference evidence="15" key="1">
    <citation type="submission" date="2015-02" db="EMBL/GenBank/DDBJ databases">
        <title>Genome sequencing for Strongylocentrotus purpuratus.</title>
        <authorList>
            <person name="Murali S."/>
            <person name="Liu Y."/>
            <person name="Vee V."/>
            <person name="English A."/>
            <person name="Wang M."/>
            <person name="Skinner E."/>
            <person name="Han Y."/>
            <person name="Muzny D.M."/>
            <person name="Worley K.C."/>
            <person name="Gibbs R.A."/>
        </authorList>
    </citation>
    <scope>NUCLEOTIDE SEQUENCE</scope>
</reference>
<evidence type="ECO:0000259" key="13">
    <source>
        <dbReference type="PROSITE" id="PS50280"/>
    </source>
</evidence>
<dbReference type="AlphaFoldDB" id="A0A7M7RDT5"/>
<keyword evidence="5" id="KW-0862">Zinc</keyword>
<dbReference type="GO" id="GO:0043035">
    <property type="term" value="F:chromatin insulator sequence binding"/>
    <property type="evidence" value="ECO:0000318"/>
    <property type="project" value="GO_Central"/>
</dbReference>
<dbReference type="GO" id="GO:0008270">
    <property type="term" value="F:zinc ion binding"/>
    <property type="evidence" value="ECO:0007669"/>
    <property type="project" value="UniProtKB-KW"/>
</dbReference>
<evidence type="ECO:0000256" key="4">
    <source>
        <dbReference type="ARBA" id="ARBA00022771"/>
    </source>
</evidence>
<feature type="domain" description="C2H2-type" evidence="12">
    <location>
        <begin position="453"/>
        <end position="476"/>
    </location>
</feature>
<feature type="region of interest" description="Disordered" evidence="11">
    <location>
        <begin position="86"/>
        <end position="164"/>
    </location>
</feature>
<dbReference type="Pfam" id="PF21549">
    <property type="entry name" value="PRDM2_PR"/>
    <property type="match status" value="1"/>
</dbReference>
<dbReference type="Proteomes" id="UP000007110">
    <property type="component" value="Unassembled WGS sequence"/>
</dbReference>
<dbReference type="InterPro" id="IPR001214">
    <property type="entry name" value="SET_dom"/>
</dbReference>
<keyword evidence="3" id="KW-0677">Repeat</keyword>
<evidence type="ECO:0000256" key="2">
    <source>
        <dbReference type="ARBA" id="ARBA00022723"/>
    </source>
</evidence>
<evidence type="ECO:0000256" key="11">
    <source>
        <dbReference type="SAM" id="MobiDB-lite"/>
    </source>
</evidence>
<feature type="domain" description="C2H2-type" evidence="12">
    <location>
        <begin position="555"/>
        <end position="583"/>
    </location>
</feature>
<dbReference type="SMART" id="SM00355">
    <property type="entry name" value="ZnF_C2H2"/>
    <property type="match status" value="12"/>
</dbReference>
<feature type="compositionally biased region" description="Polar residues" evidence="11">
    <location>
        <begin position="90"/>
        <end position="101"/>
    </location>
</feature>
<dbReference type="GO" id="GO:0005694">
    <property type="term" value="C:chromosome"/>
    <property type="evidence" value="ECO:0000318"/>
    <property type="project" value="GO_Central"/>
</dbReference>
<proteinExistence type="predicted"/>
<dbReference type="Gene3D" id="2.170.270.10">
    <property type="entry name" value="SET domain"/>
    <property type="match status" value="1"/>
</dbReference>
<evidence type="ECO:0000256" key="6">
    <source>
        <dbReference type="ARBA" id="ARBA00023015"/>
    </source>
</evidence>
<feature type="domain" description="C2H2-type" evidence="12">
    <location>
        <begin position="478"/>
        <end position="505"/>
    </location>
</feature>
<dbReference type="EnsemblMetazoa" id="XM_786463">
    <property type="protein sequence ID" value="XP_791556"/>
    <property type="gene ID" value="LOC586691"/>
</dbReference>
<dbReference type="SUPFAM" id="SSF57667">
    <property type="entry name" value="beta-beta-alpha zinc fingers"/>
    <property type="match status" value="5"/>
</dbReference>
<dbReference type="GO" id="GO:0006357">
    <property type="term" value="P:regulation of transcription by RNA polymerase II"/>
    <property type="evidence" value="ECO:0000318"/>
    <property type="project" value="GO_Central"/>
</dbReference>
<evidence type="ECO:0000313" key="15">
    <source>
        <dbReference type="Proteomes" id="UP000007110"/>
    </source>
</evidence>
<dbReference type="RefSeq" id="XP_791556.2">
    <property type="nucleotide sequence ID" value="XM_786463.5"/>
</dbReference>
<keyword evidence="15" id="KW-1185">Reference proteome</keyword>
<feature type="compositionally biased region" description="Polar residues" evidence="11">
    <location>
        <begin position="130"/>
        <end position="141"/>
    </location>
</feature>
<dbReference type="KEGG" id="spu:586691"/>
<evidence type="ECO:0000256" key="10">
    <source>
        <dbReference type="PROSITE-ProRule" id="PRU00042"/>
    </source>
</evidence>
<feature type="region of interest" description="Disordered" evidence="11">
    <location>
        <begin position="507"/>
        <end position="543"/>
    </location>
</feature>
<evidence type="ECO:0000256" key="8">
    <source>
        <dbReference type="ARBA" id="ARBA00023163"/>
    </source>
</evidence>
<keyword evidence="4 10" id="KW-0863">Zinc-finger</keyword>
<keyword evidence="9" id="KW-0539">Nucleus</keyword>
<evidence type="ECO:0000313" key="14">
    <source>
        <dbReference type="EnsemblMetazoa" id="XP_791556"/>
    </source>
</evidence>
<dbReference type="FunFam" id="3.30.160.60:FF:000325">
    <property type="entry name" value="ZFP90 zinc finger protein"/>
    <property type="match status" value="1"/>
</dbReference>
<feature type="domain" description="C2H2-type" evidence="12">
    <location>
        <begin position="612"/>
        <end position="639"/>
    </location>
</feature>
<reference evidence="14" key="2">
    <citation type="submission" date="2021-01" db="UniProtKB">
        <authorList>
            <consortium name="EnsemblMetazoa"/>
        </authorList>
    </citation>
    <scope>IDENTIFICATION</scope>
</reference>
<dbReference type="PROSITE" id="PS50157">
    <property type="entry name" value="ZINC_FINGER_C2H2_2"/>
    <property type="match status" value="11"/>
</dbReference>
<keyword evidence="2" id="KW-0479">Metal-binding</keyword>
<evidence type="ECO:0000256" key="5">
    <source>
        <dbReference type="ARBA" id="ARBA00022833"/>
    </source>
</evidence>
<keyword evidence="7" id="KW-0238">DNA-binding</keyword>
<feature type="region of interest" description="Disordered" evidence="11">
    <location>
        <begin position="1"/>
        <end position="70"/>
    </location>
</feature>
<feature type="domain" description="C2H2-type" evidence="12">
    <location>
        <begin position="670"/>
        <end position="697"/>
    </location>
</feature>
<name>A0A7M7RDT5_STRPU</name>
<keyword evidence="6" id="KW-0805">Transcription regulation</keyword>
<feature type="compositionally biased region" description="Polar residues" evidence="11">
    <location>
        <begin position="153"/>
        <end position="164"/>
    </location>
</feature>
<dbReference type="Gene3D" id="3.30.160.60">
    <property type="entry name" value="Classic Zinc Finger"/>
    <property type="match status" value="7"/>
</dbReference>
<feature type="domain" description="C2H2-type" evidence="12">
    <location>
        <begin position="727"/>
        <end position="754"/>
    </location>
</feature>
<dbReference type="InParanoid" id="A0A7M7RDT5"/>
<dbReference type="GO" id="GO:0005634">
    <property type="term" value="C:nucleus"/>
    <property type="evidence" value="ECO:0007669"/>
    <property type="project" value="UniProtKB-SubCell"/>
</dbReference>
<feature type="compositionally biased region" description="Basic and acidic residues" evidence="11">
    <location>
        <begin position="12"/>
        <end position="21"/>
    </location>
</feature>